<dbReference type="PATRIC" id="fig|68170.10.peg.62"/>
<organism evidence="7 8">
    <name type="scientific">Lentzea aerocolonigenes</name>
    <name type="common">Lechevalieria aerocolonigenes</name>
    <name type="synonym">Saccharothrix aerocolonigenes</name>
    <dbReference type="NCBI Taxonomy" id="68170"/>
    <lineage>
        <taxon>Bacteria</taxon>
        <taxon>Bacillati</taxon>
        <taxon>Actinomycetota</taxon>
        <taxon>Actinomycetes</taxon>
        <taxon>Pseudonocardiales</taxon>
        <taxon>Pseudonocardiaceae</taxon>
        <taxon>Lentzea</taxon>
    </lineage>
</organism>
<dbReference type="SMART" id="SM01043">
    <property type="entry name" value="BTAD"/>
    <property type="match status" value="1"/>
</dbReference>
<dbReference type="AlphaFoldDB" id="A0A0F0HD79"/>
<comment type="caution">
    <text evidence="7">The sequence shown here is derived from an EMBL/GenBank/DDBJ whole genome shotgun (WGS) entry which is preliminary data.</text>
</comment>
<dbReference type="SMART" id="SM00862">
    <property type="entry name" value="Trans_reg_C"/>
    <property type="match status" value="1"/>
</dbReference>
<dbReference type="OrthoDB" id="3208838at2"/>
<dbReference type="InterPro" id="IPR016032">
    <property type="entry name" value="Sig_transdc_resp-reg_C-effctor"/>
</dbReference>
<dbReference type="Gene3D" id="1.10.10.10">
    <property type="entry name" value="Winged helix-like DNA-binding domain superfamily/Winged helix DNA-binding domain"/>
    <property type="match status" value="1"/>
</dbReference>
<dbReference type="eggNOG" id="COG3629">
    <property type="taxonomic scope" value="Bacteria"/>
</dbReference>
<proteinExistence type="inferred from homology"/>
<protein>
    <submittedName>
        <fullName evidence="7">Regulatory protein</fullName>
    </submittedName>
</protein>
<evidence type="ECO:0000259" key="6">
    <source>
        <dbReference type="PROSITE" id="PS51755"/>
    </source>
</evidence>
<dbReference type="CDD" id="cd15831">
    <property type="entry name" value="BTAD"/>
    <property type="match status" value="1"/>
</dbReference>
<keyword evidence="4" id="KW-0804">Transcription</keyword>
<dbReference type="EMBL" id="JYJG01000001">
    <property type="protein sequence ID" value="KJK53470.1"/>
    <property type="molecule type" value="Genomic_DNA"/>
</dbReference>
<dbReference type="SUPFAM" id="SSF48452">
    <property type="entry name" value="TPR-like"/>
    <property type="match status" value="1"/>
</dbReference>
<evidence type="ECO:0000256" key="4">
    <source>
        <dbReference type="ARBA" id="ARBA00023163"/>
    </source>
</evidence>
<dbReference type="InterPro" id="IPR001867">
    <property type="entry name" value="OmpR/PhoB-type_DNA-bd"/>
</dbReference>
<dbReference type="GO" id="GO:0000160">
    <property type="term" value="P:phosphorelay signal transduction system"/>
    <property type="evidence" value="ECO:0007669"/>
    <property type="project" value="InterPro"/>
</dbReference>
<accession>A0A0F0HD79</accession>
<keyword evidence="8" id="KW-1185">Reference proteome</keyword>
<evidence type="ECO:0000313" key="7">
    <source>
        <dbReference type="EMBL" id="KJK53470.1"/>
    </source>
</evidence>
<keyword evidence="2" id="KW-0805">Transcription regulation</keyword>
<dbReference type="PROSITE" id="PS51755">
    <property type="entry name" value="OMPR_PHOB"/>
    <property type="match status" value="1"/>
</dbReference>
<feature type="domain" description="OmpR/PhoB-type" evidence="6">
    <location>
        <begin position="1"/>
        <end position="100"/>
    </location>
</feature>
<dbReference type="InterPro" id="IPR051677">
    <property type="entry name" value="AfsR-DnrI-RedD_regulator"/>
</dbReference>
<dbReference type="InterPro" id="IPR011990">
    <property type="entry name" value="TPR-like_helical_dom_sf"/>
</dbReference>
<evidence type="ECO:0000256" key="3">
    <source>
        <dbReference type="ARBA" id="ARBA00023125"/>
    </source>
</evidence>
<dbReference type="Gene3D" id="1.25.40.10">
    <property type="entry name" value="Tetratricopeptide repeat domain"/>
    <property type="match status" value="1"/>
</dbReference>
<dbReference type="RefSeq" id="WP_045309261.1">
    <property type="nucleotide sequence ID" value="NZ_JYJG01000001.1"/>
</dbReference>
<dbReference type="InterPro" id="IPR036388">
    <property type="entry name" value="WH-like_DNA-bd_sf"/>
</dbReference>
<evidence type="ECO:0000256" key="1">
    <source>
        <dbReference type="ARBA" id="ARBA00005820"/>
    </source>
</evidence>
<dbReference type="Pfam" id="PF03704">
    <property type="entry name" value="BTAD"/>
    <property type="match status" value="1"/>
</dbReference>
<dbReference type="Proteomes" id="UP000033393">
    <property type="component" value="Unassembled WGS sequence"/>
</dbReference>
<dbReference type="SUPFAM" id="SSF46894">
    <property type="entry name" value="C-terminal effector domain of the bipartite response regulators"/>
    <property type="match status" value="1"/>
</dbReference>
<dbReference type="InterPro" id="IPR005158">
    <property type="entry name" value="BTAD"/>
</dbReference>
<dbReference type="PANTHER" id="PTHR35807">
    <property type="entry name" value="TRANSCRIPTIONAL REGULATOR REDD-RELATED"/>
    <property type="match status" value="1"/>
</dbReference>
<name>A0A0F0HD79_LENAE</name>
<keyword evidence="3 5" id="KW-0238">DNA-binding</keyword>
<comment type="similarity">
    <text evidence="1">Belongs to the AfsR/DnrI/RedD regulatory family.</text>
</comment>
<evidence type="ECO:0000256" key="5">
    <source>
        <dbReference type="PROSITE-ProRule" id="PRU01091"/>
    </source>
</evidence>
<dbReference type="Pfam" id="PF00486">
    <property type="entry name" value="Trans_reg_C"/>
    <property type="match status" value="1"/>
</dbReference>
<feature type="DNA-binding region" description="OmpR/PhoB-type" evidence="5">
    <location>
        <begin position="1"/>
        <end position="100"/>
    </location>
</feature>
<sequence>MEIKVLGPLEVRENGVSIAPSAVKPRQVLSLLGLHAGHVVTVPTLIEELWGMTPPRSALTTLQTYVLQVRRRIATAMPDDGPGVAKKVLVTRYGGYLLDVPPESVDVRSFERLSTAGQRAYEVNDLESASRLLRSAAEVWRGPVLVDVQIGVRLSMEVTRLQECRLGVLETRIEADLRLGKHQSLLSELSVLTAQHPMHENLCAQYMLALYRAGRQWKSLEAYQSLRDTLIEELGLEPSERLRQLQRAILSSEPSLDEPLSPRQLERQLAG</sequence>
<dbReference type="GO" id="GO:0003677">
    <property type="term" value="F:DNA binding"/>
    <property type="evidence" value="ECO:0007669"/>
    <property type="project" value="UniProtKB-UniRule"/>
</dbReference>
<evidence type="ECO:0000256" key="2">
    <source>
        <dbReference type="ARBA" id="ARBA00023015"/>
    </source>
</evidence>
<evidence type="ECO:0000313" key="8">
    <source>
        <dbReference type="Proteomes" id="UP000033393"/>
    </source>
</evidence>
<gene>
    <name evidence="7" type="ORF">UK23_00300</name>
</gene>
<dbReference type="PANTHER" id="PTHR35807:SF1">
    <property type="entry name" value="TRANSCRIPTIONAL REGULATOR REDD"/>
    <property type="match status" value="1"/>
</dbReference>
<reference evidence="7 8" key="1">
    <citation type="submission" date="2015-02" db="EMBL/GenBank/DDBJ databases">
        <authorList>
            <person name="Ju K.-S."/>
            <person name="Doroghazi J.R."/>
            <person name="Metcalf W."/>
        </authorList>
    </citation>
    <scope>NUCLEOTIDE SEQUENCE [LARGE SCALE GENOMIC DNA]</scope>
    <source>
        <strain evidence="7 8">NRRL B-16140</strain>
    </source>
</reference>
<dbReference type="GO" id="GO:0006355">
    <property type="term" value="P:regulation of DNA-templated transcription"/>
    <property type="evidence" value="ECO:0007669"/>
    <property type="project" value="InterPro"/>
</dbReference>
<dbReference type="STRING" id="68170.GCA_000974445_08028"/>